<evidence type="ECO:0000313" key="8">
    <source>
        <dbReference type="EMBL" id="PIP41952.1"/>
    </source>
</evidence>
<reference evidence="8 9" key="1">
    <citation type="submission" date="2017-09" db="EMBL/GenBank/DDBJ databases">
        <title>Depth-based differentiation of microbial function through sediment-hosted aquifers and enrichment of novel symbionts in the deep terrestrial subsurface.</title>
        <authorList>
            <person name="Probst A.J."/>
            <person name="Ladd B."/>
            <person name="Jarett J.K."/>
            <person name="Geller-Mcgrath D.E."/>
            <person name="Sieber C.M."/>
            <person name="Emerson J.B."/>
            <person name="Anantharaman K."/>
            <person name="Thomas B.C."/>
            <person name="Malmstrom R."/>
            <person name="Stieglmeier M."/>
            <person name="Klingl A."/>
            <person name="Woyke T."/>
            <person name="Ryan C.M."/>
            <person name="Banfield J.F."/>
        </authorList>
    </citation>
    <scope>NUCLEOTIDE SEQUENCE [LARGE SCALE GENOMIC DNA]</scope>
    <source>
        <strain evidence="8">CG23_combo_of_CG06-09_8_20_14_all_40_23</strain>
    </source>
</reference>
<evidence type="ECO:0000256" key="1">
    <source>
        <dbReference type="ARBA" id="ARBA00008857"/>
    </source>
</evidence>
<dbReference type="GO" id="GO:0015074">
    <property type="term" value="P:DNA integration"/>
    <property type="evidence" value="ECO:0007669"/>
    <property type="project" value="UniProtKB-KW"/>
</dbReference>
<dbReference type="PANTHER" id="PTHR30349:SF64">
    <property type="entry name" value="PROPHAGE INTEGRASE INTD-RELATED"/>
    <property type="match status" value="1"/>
</dbReference>
<keyword evidence="3 5" id="KW-0238">DNA-binding</keyword>
<feature type="domain" description="Tyr recombinase" evidence="6">
    <location>
        <begin position="194"/>
        <end position="407"/>
    </location>
</feature>
<evidence type="ECO:0000256" key="3">
    <source>
        <dbReference type="ARBA" id="ARBA00023125"/>
    </source>
</evidence>
<dbReference type="NCBIfam" id="TIGR02249">
    <property type="entry name" value="integrase_gron"/>
    <property type="match status" value="1"/>
</dbReference>
<dbReference type="InterPro" id="IPR050090">
    <property type="entry name" value="Tyrosine_recombinase_XerCD"/>
</dbReference>
<organism evidence="8 9">
    <name type="scientific">Candidatus Desantisbacteria bacterium CG23_combo_of_CG06-09_8_20_14_all_40_23</name>
    <dbReference type="NCBI Taxonomy" id="1974550"/>
    <lineage>
        <taxon>Bacteria</taxon>
        <taxon>Candidatus Desantisiibacteriota</taxon>
    </lineage>
</organism>
<evidence type="ECO:0000259" key="7">
    <source>
        <dbReference type="PROSITE" id="PS51900"/>
    </source>
</evidence>
<dbReference type="Proteomes" id="UP000231067">
    <property type="component" value="Unassembled WGS sequence"/>
</dbReference>
<dbReference type="AlphaFoldDB" id="A0A2H0A929"/>
<dbReference type="EMBL" id="PCSH01000030">
    <property type="protein sequence ID" value="PIP41952.1"/>
    <property type="molecule type" value="Genomic_DNA"/>
</dbReference>
<dbReference type="InterPro" id="IPR011946">
    <property type="entry name" value="Integrase_integron-type"/>
</dbReference>
<dbReference type="Pfam" id="PF00589">
    <property type="entry name" value="Phage_integrase"/>
    <property type="match status" value="1"/>
</dbReference>
<evidence type="ECO:0000256" key="2">
    <source>
        <dbReference type="ARBA" id="ARBA00022908"/>
    </source>
</evidence>
<dbReference type="SUPFAM" id="SSF56349">
    <property type="entry name" value="DNA breaking-rejoining enzymes"/>
    <property type="match status" value="1"/>
</dbReference>
<dbReference type="GO" id="GO:0003677">
    <property type="term" value="F:DNA binding"/>
    <property type="evidence" value="ECO:0007669"/>
    <property type="project" value="UniProtKB-UniRule"/>
</dbReference>
<dbReference type="InterPro" id="IPR013762">
    <property type="entry name" value="Integrase-like_cat_sf"/>
</dbReference>
<dbReference type="Pfam" id="PF13495">
    <property type="entry name" value="Phage_int_SAM_4"/>
    <property type="match status" value="1"/>
</dbReference>
<dbReference type="PROSITE" id="PS51898">
    <property type="entry name" value="TYR_RECOMBINASE"/>
    <property type="match status" value="1"/>
</dbReference>
<comment type="similarity">
    <text evidence="1">Belongs to the 'phage' integrase family.</text>
</comment>
<feature type="domain" description="Core-binding (CB)" evidence="7">
    <location>
        <begin position="93"/>
        <end position="176"/>
    </location>
</feature>
<dbReference type="InterPro" id="IPR004107">
    <property type="entry name" value="Integrase_SAM-like_N"/>
</dbReference>
<evidence type="ECO:0000313" key="9">
    <source>
        <dbReference type="Proteomes" id="UP000231067"/>
    </source>
</evidence>
<dbReference type="Gene3D" id="1.10.150.130">
    <property type="match status" value="2"/>
</dbReference>
<evidence type="ECO:0000259" key="6">
    <source>
        <dbReference type="PROSITE" id="PS51898"/>
    </source>
</evidence>
<dbReference type="InterPro" id="IPR002104">
    <property type="entry name" value="Integrase_catalytic"/>
</dbReference>
<protein>
    <submittedName>
        <fullName evidence="8">Integrase</fullName>
    </submittedName>
</protein>
<sequence length="412" mass="48616">MDFKDFLKTKQHIPDKKIPYYLHWITRYHEFCNEHKVNGFESDSLKKYLHILEKDHESWQVLQAKEAIRLYNYFISMDKLKKDQNNDSLSSFQGWQGIEEETIKALRLRHRAYRTEKSYIGWLRGFSSYLSHKKPEIITQDDFKNFLTYLAVERKVSTSTQKQAFNAILFIFRHVLDKEVKGLDDAIRSRISRKLPVVLTRQEIFKVFEHLQGIHRLMAGIIYGGGLRLAECLMLRVKDIDFERGCLTFRCGKGDKDRQPLLPESLKDQLQKHLDSIHTIYQKDRKNDIEGVWMPQALERKYPNAGKEWGWFWVFPSYKLSVEPETKIIRRHHLYPSTLQKAFQQAVIKSGIAKNATIHTLRHSFATHLLENGYDIRTVQELLGHTNLQTTMIYTHIAQKNMLGVKSPMDFT</sequence>
<dbReference type="InterPro" id="IPR011010">
    <property type="entry name" value="DNA_brk_join_enz"/>
</dbReference>
<dbReference type="PROSITE" id="PS51900">
    <property type="entry name" value="CB"/>
    <property type="match status" value="1"/>
</dbReference>
<dbReference type="InterPro" id="IPR044068">
    <property type="entry name" value="CB"/>
</dbReference>
<keyword evidence="2" id="KW-0229">DNA integration</keyword>
<name>A0A2H0A929_9BACT</name>
<evidence type="ECO:0000256" key="4">
    <source>
        <dbReference type="ARBA" id="ARBA00023172"/>
    </source>
</evidence>
<accession>A0A2H0A929</accession>
<dbReference type="CDD" id="cd01193">
    <property type="entry name" value="INT_IntI_C"/>
    <property type="match status" value="1"/>
</dbReference>
<dbReference type="Gene3D" id="1.10.443.10">
    <property type="entry name" value="Intergrase catalytic core"/>
    <property type="match status" value="1"/>
</dbReference>
<evidence type="ECO:0000256" key="5">
    <source>
        <dbReference type="PROSITE-ProRule" id="PRU01248"/>
    </source>
</evidence>
<dbReference type="GO" id="GO:0006310">
    <property type="term" value="P:DNA recombination"/>
    <property type="evidence" value="ECO:0007669"/>
    <property type="project" value="UniProtKB-KW"/>
</dbReference>
<comment type="caution">
    <text evidence="8">The sequence shown here is derived from an EMBL/GenBank/DDBJ whole genome shotgun (WGS) entry which is preliminary data.</text>
</comment>
<gene>
    <name evidence="8" type="ORF">COX18_01875</name>
</gene>
<keyword evidence="4" id="KW-0233">DNA recombination</keyword>
<proteinExistence type="inferred from homology"/>
<dbReference type="PANTHER" id="PTHR30349">
    <property type="entry name" value="PHAGE INTEGRASE-RELATED"/>
    <property type="match status" value="1"/>
</dbReference>
<dbReference type="InterPro" id="IPR010998">
    <property type="entry name" value="Integrase_recombinase_N"/>
</dbReference>